<dbReference type="SMART" id="SM00091">
    <property type="entry name" value="PAS"/>
    <property type="match status" value="2"/>
</dbReference>
<dbReference type="CDD" id="cd00130">
    <property type="entry name" value="PAS"/>
    <property type="match status" value="2"/>
</dbReference>
<evidence type="ECO:0000256" key="4">
    <source>
        <dbReference type="ARBA" id="ARBA00022679"/>
    </source>
</evidence>
<keyword evidence="3" id="KW-0597">Phosphoprotein</keyword>
<protein>
    <recommendedName>
        <fullName evidence="2">histidine kinase</fullName>
        <ecNumber evidence="2">2.7.13.3</ecNumber>
    </recommendedName>
</protein>
<evidence type="ECO:0000259" key="7">
    <source>
        <dbReference type="PROSITE" id="PS50113"/>
    </source>
</evidence>
<sequence>MADEDLNPKEVEREPAEVLREQDELFRALTQHANDLLCLNELDGRSVYASPSVERLYGRKPTKMFEFAYPEDVEHCQRWWRGAVAGGTERLHWRARDNDGQWRWLETSAARVQYHNKPQILTVCRDVTERRLTEQELGRTTTLLRAVIDGTTDAVFVKDRGGRYLLCNAAAAQFLGRTVSEVLENDDSVFFDPVSAKVVKDHDERVMKSGVANTEEEELTVGAITRIVQVTKRHPIGTVAEMSSA</sequence>
<evidence type="ECO:0000256" key="5">
    <source>
        <dbReference type="ARBA" id="ARBA00022777"/>
    </source>
</evidence>
<evidence type="ECO:0000256" key="3">
    <source>
        <dbReference type="ARBA" id="ARBA00022553"/>
    </source>
</evidence>
<dbReference type="Pfam" id="PF08448">
    <property type="entry name" value="PAS_4"/>
    <property type="match status" value="1"/>
</dbReference>
<dbReference type="KEGG" id="aagg:ETAA8_03800"/>
<dbReference type="RefSeq" id="WP_145084066.1">
    <property type="nucleotide sequence ID" value="NZ_CP036274.1"/>
</dbReference>
<evidence type="ECO:0000256" key="2">
    <source>
        <dbReference type="ARBA" id="ARBA00012438"/>
    </source>
</evidence>
<dbReference type="Proteomes" id="UP000315017">
    <property type="component" value="Chromosome"/>
</dbReference>
<keyword evidence="9" id="KW-1185">Reference proteome</keyword>
<dbReference type="OrthoDB" id="6231665at2"/>
<dbReference type="InterPro" id="IPR013656">
    <property type="entry name" value="PAS_4"/>
</dbReference>
<dbReference type="InterPro" id="IPR000700">
    <property type="entry name" value="PAS-assoc_C"/>
</dbReference>
<dbReference type="GO" id="GO:0004673">
    <property type="term" value="F:protein histidine kinase activity"/>
    <property type="evidence" value="ECO:0007669"/>
    <property type="project" value="UniProtKB-EC"/>
</dbReference>
<accession>A0A517Y540</accession>
<organism evidence="8 9">
    <name type="scientific">Anatilimnocola aggregata</name>
    <dbReference type="NCBI Taxonomy" id="2528021"/>
    <lineage>
        <taxon>Bacteria</taxon>
        <taxon>Pseudomonadati</taxon>
        <taxon>Planctomycetota</taxon>
        <taxon>Planctomycetia</taxon>
        <taxon>Pirellulales</taxon>
        <taxon>Pirellulaceae</taxon>
        <taxon>Anatilimnocola</taxon>
    </lineage>
</organism>
<gene>
    <name evidence="8" type="ORF">ETAA8_03800</name>
</gene>
<reference evidence="8 9" key="1">
    <citation type="submission" date="2019-02" db="EMBL/GenBank/DDBJ databases">
        <title>Deep-cultivation of Planctomycetes and their phenomic and genomic characterization uncovers novel biology.</title>
        <authorList>
            <person name="Wiegand S."/>
            <person name="Jogler M."/>
            <person name="Boedeker C."/>
            <person name="Pinto D."/>
            <person name="Vollmers J."/>
            <person name="Rivas-Marin E."/>
            <person name="Kohn T."/>
            <person name="Peeters S.H."/>
            <person name="Heuer A."/>
            <person name="Rast P."/>
            <person name="Oberbeckmann S."/>
            <person name="Bunk B."/>
            <person name="Jeske O."/>
            <person name="Meyerdierks A."/>
            <person name="Storesund J.E."/>
            <person name="Kallscheuer N."/>
            <person name="Luecker S."/>
            <person name="Lage O.M."/>
            <person name="Pohl T."/>
            <person name="Merkel B.J."/>
            <person name="Hornburger P."/>
            <person name="Mueller R.-W."/>
            <person name="Bruemmer F."/>
            <person name="Labrenz M."/>
            <person name="Spormann A.M."/>
            <person name="Op den Camp H."/>
            <person name="Overmann J."/>
            <person name="Amann R."/>
            <person name="Jetten M.S.M."/>
            <person name="Mascher T."/>
            <person name="Medema M.H."/>
            <person name="Devos D.P."/>
            <person name="Kaster A.-K."/>
            <person name="Ovreas L."/>
            <person name="Rohde M."/>
            <person name="Galperin M.Y."/>
            <person name="Jogler C."/>
        </authorList>
    </citation>
    <scope>NUCLEOTIDE SEQUENCE [LARGE SCALE GENOMIC DNA]</scope>
    <source>
        <strain evidence="8 9">ETA_A8</strain>
    </source>
</reference>
<dbReference type="Gene3D" id="3.30.450.20">
    <property type="entry name" value="PAS domain"/>
    <property type="match status" value="2"/>
</dbReference>
<dbReference type="PROSITE" id="PS50112">
    <property type="entry name" value="PAS"/>
    <property type="match status" value="1"/>
</dbReference>
<evidence type="ECO:0000259" key="6">
    <source>
        <dbReference type="PROSITE" id="PS50112"/>
    </source>
</evidence>
<dbReference type="EMBL" id="CP036274">
    <property type="protein sequence ID" value="QDU25316.1"/>
    <property type="molecule type" value="Genomic_DNA"/>
</dbReference>
<proteinExistence type="predicted"/>
<feature type="domain" description="PAC" evidence="7">
    <location>
        <begin position="89"/>
        <end position="139"/>
    </location>
</feature>
<dbReference type="SUPFAM" id="SSF55785">
    <property type="entry name" value="PYP-like sensor domain (PAS domain)"/>
    <property type="match status" value="2"/>
</dbReference>
<comment type="catalytic activity">
    <reaction evidence="1">
        <text>ATP + protein L-histidine = ADP + protein N-phospho-L-histidine.</text>
        <dbReference type="EC" id="2.7.13.3"/>
    </reaction>
</comment>
<evidence type="ECO:0000256" key="1">
    <source>
        <dbReference type="ARBA" id="ARBA00000085"/>
    </source>
</evidence>
<name>A0A517Y540_9BACT</name>
<dbReference type="InterPro" id="IPR035965">
    <property type="entry name" value="PAS-like_dom_sf"/>
</dbReference>
<keyword evidence="5" id="KW-0418">Kinase</keyword>
<evidence type="ECO:0000313" key="8">
    <source>
        <dbReference type="EMBL" id="QDU25316.1"/>
    </source>
</evidence>
<dbReference type="EC" id="2.7.13.3" evidence="2"/>
<dbReference type="PANTHER" id="PTHR43304">
    <property type="entry name" value="PHYTOCHROME-LIKE PROTEIN CPH1"/>
    <property type="match status" value="1"/>
</dbReference>
<dbReference type="InterPro" id="IPR000014">
    <property type="entry name" value="PAS"/>
</dbReference>
<dbReference type="AlphaFoldDB" id="A0A517Y540"/>
<dbReference type="PANTHER" id="PTHR43304:SF1">
    <property type="entry name" value="PAC DOMAIN-CONTAINING PROTEIN"/>
    <property type="match status" value="1"/>
</dbReference>
<feature type="domain" description="PAS" evidence="6">
    <location>
        <begin position="140"/>
        <end position="210"/>
    </location>
</feature>
<dbReference type="InterPro" id="IPR052162">
    <property type="entry name" value="Sensor_kinase/Photoreceptor"/>
</dbReference>
<evidence type="ECO:0000313" key="9">
    <source>
        <dbReference type="Proteomes" id="UP000315017"/>
    </source>
</evidence>
<keyword evidence="4" id="KW-0808">Transferase</keyword>
<dbReference type="PROSITE" id="PS50113">
    <property type="entry name" value="PAC"/>
    <property type="match status" value="1"/>
</dbReference>
<dbReference type="Pfam" id="PF13188">
    <property type="entry name" value="PAS_8"/>
    <property type="match status" value="1"/>
</dbReference>
<dbReference type="NCBIfam" id="TIGR00229">
    <property type="entry name" value="sensory_box"/>
    <property type="match status" value="1"/>
</dbReference>